<comment type="caution">
    <text evidence="1">The sequence shown here is derived from an EMBL/GenBank/DDBJ whole genome shotgun (WGS) entry which is preliminary data.</text>
</comment>
<sequence>MEIRDAKVWEIGEELPAIEVISIGTEIEMQFSKIGSIQWEDKNSTVSLEDQESDDQAGKRRQFELPFSLSPVVARTLLSRISRLLKYYGAEVHQLNKAHKKLREARNKLEICNAKV</sequence>
<accession>A0ABC8R1G7</accession>
<dbReference type="AlphaFoldDB" id="A0ABC8R1G7"/>
<organism evidence="1 2">
    <name type="scientific">Ilex paraguariensis</name>
    <name type="common">yerba mate</name>
    <dbReference type="NCBI Taxonomy" id="185542"/>
    <lineage>
        <taxon>Eukaryota</taxon>
        <taxon>Viridiplantae</taxon>
        <taxon>Streptophyta</taxon>
        <taxon>Embryophyta</taxon>
        <taxon>Tracheophyta</taxon>
        <taxon>Spermatophyta</taxon>
        <taxon>Magnoliopsida</taxon>
        <taxon>eudicotyledons</taxon>
        <taxon>Gunneridae</taxon>
        <taxon>Pentapetalae</taxon>
        <taxon>asterids</taxon>
        <taxon>campanulids</taxon>
        <taxon>Aquifoliales</taxon>
        <taxon>Aquifoliaceae</taxon>
        <taxon>Ilex</taxon>
    </lineage>
</organism>
<evidence type="ECO:0000313" key="2">
    <source>
        <dbReference type="Proteomes" id="UP001642360"/>
    </source>
</evidence>
<keyword evidence="2" id="KW-1185">Reference proteome</keyword>
<evidence type="ECO:0000313" key="1">
    <source>
        <dbReference type="EMBL" id="CAK9138653.1"/>
    </source>
</evidence>
<proteinExistence type="predicted"/>
<name>A0ABC8R1G7_9AQUA</name>
<dbReference type="Proteomes" id="UP001642360">
    <property type="component" value="Unassembled WGS sequence"/>
</dbReference>
<dbReference type="EMBL" id="CAUOFW020000903">
    <property type="protein sequence ID" value="CAK9138653.1"/>
    <property type="molecule type" value="Genomic_DNA"/>
</dbReference>
<gene>
    <name evidence="1" type="ORF">ILEXP_LOCUS6000</name>
</gene>
<protein>
    <submittedName>
        <fullName evidence="1">Uncharacterized protein</fullName>
    </submittedName>
</protein>
<reference evidence="1 2" key="1">
    <citation type="submission" date="2024-02" db="EMBL/GenBank/DDBJ databases">
        <authorList>
            <person name="Vignale AGUSTIN F."/>
            <person name="Sosa J E."/>
            <person name="Modenutti C."/>
        </authorList>
    </citation>
    <scope>NUCLEOTIDE SEQUENCE [LARGE SCALE GENOMIC DNA]</scope>
</reference>